<accession>A0A9D2SDV7</accession>
<dbReference type="PRINTS" id="PR00723">
    <property type="entry name" value="SUBTILISIN"/>
</dbReference>
<dbReference type="GO" id="GO:0004252">
    <property type="term" value="F:serine-type endopeptidase activity"/>
    <property type="evidence" value="ECO:0007669"/>
    <property type="project" value="InterPro"/>
</dbReference>
<dbReference type="InterPro" id="IPR050131">
    <property type="entry name" value="Peptidase_S8_subtilisin-like"/>
</dbReference>
<evidence type="ECO:0000256" key="5">
    <source>
        <dbReference type="PROSITE-ProRule" id="PRU01240"/>
    </source>
</evidence>
<comment type="caution">
    <text evidence="5">Lacks conserved residue(s) required for the propagation of feature annotation.</text>
</comment>
<dbReference type="CDD" id="cd07478">
    <property type="entry name" value="Peptidases_S8_CspA-like"/>
    <property type="match status" value="1"/>
</dbReference>
<dbReference type="PANTHER" id="PTHR43806:SF11">
    <property type="entry name" value="CEREVISIN-RELATED"/>
    <property type="match status" value="1"/>
</dbReference>
<dbReference type="InterPro" id="IPR036852">
    <property type="entry name" value="Peptidase_S8/S53_dom_sf"/>
</dbReference>
<protein>
    <submittedName>
        <fullName evidence="7">S8 family peptidase</fullName>
    </submittedName>
</protein>
<comment type="caution">
    <text evidence="7">The sequence shown here is derived from an EMBL/GenBank/DDBJ whole genome shotgun (WGS) entry which is preliminary data.</text>
</comment>
<evidence type="ECO:0000256" key="3">
    <source>
        <dbReference type="ARBA" id="ARBA00022801"/>
    </source>
</evidence>
<dbReference type="PROSITE" id="PS51892">
    <property type="entry name" value="SUBTILASE"/>
    <property type="match status" value="1"/>
</dbReference>
<dbReference type="PANTHER" id="PTHR43806">
    <property type="entry name" value="PEPTIDASE S8"/>
    <property type="match status" value="1"/>
</dbReference>
<dbReference type="Pfam" id="PF00082">
    <property type="entry name" value="Peptidase_S8"/>
    <property type="match status" value="2"/>
</dbReference>
<evidence type="ECO:0000256" key="2">
    <source>
        <dbReference type="ARBA" id="ARBA00022670"/>
    </source>
</evidence>
<name>A0A9D2SDV7_9FIRM</name>
<feature type="domain" description="Peptidase S8/S53" evidence="6">
    <location>
        <begin position="440"/>
        <end position="554"/>
    </location>
</feature>
<reference evidence="7" key="1">
    <citation type="journal article" date="2021" name="PeerJ">
        <title>Extensive microbial diversity within the chicken gut microbiome revealed by metagenomics and culture.</title>
        <authorList>
            <person name="Gilroy R."/>
            <person name="Ravi A."/>
            <person name="Getino M."/>
            <person name="Pursley I."/>
            <person name="Horton D.L."/>
            <person name="Alikhan N.F."/>
            <person name="Baker D."/>
            <person name="Gharbi K."/>
            <person name="Hall N."/>
            <person name="Watson M."/>
            <person name="Adriaenssens E.M."/>
            <person name="Foster-Nyarko E."/>
            <person name="Jarju S."/>
            <person name="Secka A."/>
            <person name="Antonio M."/>
            <person name="Oren A."/>
            <person name="Chaudhuri R.R."/>
            <person name="La Ragione R."/>
            <person name="Hildebrand F."/>
            <person name="Pallen M.J."/>
        </authorList>
    </citation>
    <scope>NUCLEOTIDE SEQUENCE</scope>
    <source>
        <strain evidence="7">USAMLcec3-2134</strain>
    </source>
</reference>
<evidence type="ECO:0000256" key="1">
    <source>
        <dbReference type="ARBA" id="ARBA00011073"/>
    </source>
</evidence>
<keyword evidence="4" id="KW-0720">Serine protease</keyword>
<dbReference type="InterPro" id="IPR034045">
    <property type="entry name" value="Pep_S8_CspA-like"/>
</dbReference>
<dbReference type="InterPro" id="IPR015500">
    <property type="entry name" value="Peptidase_S8_subtilisin-rel"/>
</dbReference>
<organism evidence="7 8">
    <name type="scientific">Candidatus Eisenbergiella merdigallinarum</name>
    <dbReference type="NCBI Taxonomy" id="2838552"/>
    <lineage>
        <taxon>Bacteria</taxon>
        <taxon>Bacillati</taxon>
        <taxon>Bacillota</taxon>
        <taxon>Clostridia</taxon>
        <taxon>Lachnospirales</taxon>
        <taxon>Lachnospiraceae</taxon>
        <taxon>Eisenbergiella</taxon>
    </lineage>
</organism>
<evidence type="ECO:0000256" key="4">
    <source>
        <dbReference type="ARBA" id="ARBA00022825"/>
    </source>
</evidence>
<evidence type="ECO:0000313" key="8">
    <source>
        <dbReference type="Proteomes" id="UP000886883"/>
    </source>
</evidence>
<dbReference type="Gene3D" id="2.60.120.1290">
    <property type="match status" value="1"/>
</dbReference>
<comment type="similarity">
    <text evidence="1 5">Belongs to the peptidase S8 family.</text>
</comment>
<sequence>MDCRDKIVSEDYRSLILDFRLEGEVFPEEGELFCYREVEDPIGVLYVDKSVLPPLSASRIMYRYIPQLYGLEGFPAGGSRDFDPGPLEASGILAQQQPPLELTGRGVILAVIDTGISYENPVFRYSDGSSRILAIWDQTDQSGEPPEGYAYGTEYRQERINEALSSPDPHAIVPQRDEIGHGTALASAAAGSRIEGGAGFVGAAPDVSLVVVKLKPAKRYLRDYYMVAEDVPAYGTDDLLFAVRYAQGFAFPFLRPVVLCLGMGTSLGSHNGGSIFTDYLQSVTEQVSRTLVVGGGNQGNAAGHFRAALTEEAQRAEIRVGENSRGFLAELWGTRPASFRIGIRSPGGEVIPEVDFRTGREVDYTFVYEKTRVTLNYIRNERNTGDELIVMRFEQPSPGVWSVFVAGARTVPGAVFDIWLSPRQFIGDEIYFLMPTPEITLTMPAYVKDAVTVTSYNSENGSFFYQSGQGFSRTGEIKPDLAAPGVSISTAQGPYSGSALSAALTAGAVAQLMQWCVVEDNAPFVSGRQIRGFLSRGAREERADEYPSRQWGYGRLDMRKTFDEIAGRTL</sequence>
<feature type="domain" description="Peptidase S8/S53" evidence="6">
    <location>
        <begin position="104"/>
        <end position="216"/>
    </location>
</feature>
<dbReference type="InterPro" id="IPR000209">
    <property type="entry name" value="Peptidase_S8/S53_dom"/>
</dbReference>
<dbReference type="GO" id="GO:0006508">
    <property type="term" value="P:proteolysis"/>
    <property type="evidence" value="ECO:0007669"/>
    <property type="project" value="UniProtKB-KW"/>
</dbReference>
<dbReference type="AlphaFoldDB" id="A0A9D2SDV7"/>
<dbReference type="PIRSF" id="PIRSF037894">
    <property type="entry name" value="Subtilisin_rel_CspABC"/>
    <property type="match status" value="1"/>
</dbReference>
<keyword evidence="3" id="KW-0378">Hydrolase</keyword>
<evidence type="ECO:0000313" key="7">
    <source>
        <dbReference type="EMBL" id="HJB92224.1"/>
    </source>
</evidence>
<keyword evidence="2" id="KW-0645">Protease</keyword>
<dbReference type="InterPro" id="IPR017310">
    <property type="entry name" value="Pept_S8A_subtilisin_clostridia"/>
</dbReference>
<dbReference type="EMBL" id="DWXE01000044">
    <property type="protein sequence ID" value="HJB92224.1"/>
    <property type="molecule type" value="Genomic_DNA"/>
</dbReference>
<reference evidence="7" key="2">
    <citation type="submission" date="2021-04" db="EMBL/GenBank/DDBJ databases">
        <authorList>
            <person name="Gilroy R."/>
        </authorList>
    </citation>
    <scope>NUCLEOTIDE SEQUENCE</scope>
    <source>
        <strain evidence="7">USAMLcec3-2134</strain>
    </source>
</reference>
<gene>
    <name evidence="7" type="ORF">H9763_12280</name>
</gene>
<dbReference type="SUPFAM" id="SSF52743">
    <property type="entry name" value="Subtilisin-like"/>
    <property type="match status" value="1"/>
</dbReference>
<evidence type="ECO:0000259" key="6">
    <source>
        <dbReference type="Pfam" id="PF00082"/>
    </source>
</evidence>
<proteinExistence type="inferred from homology"/>
<dbReference type="Gene3D" id="3.40.50.200">
    <property type="entry name" value="Peptidase S8/S53 domain"/>
    <property type="match status" value="1"/>
</dbReference>
<dbReference type="Proteomes" id="UP000886883">
    <property type="component" value="Unassembled WGS sequence"/>
</dbReference>